<dbReference type="AlphaFoldDB" id="A0A6G1CGI3"/>
<comment type="similarity">
    <text evidence="2">Belongs to the YSL (TC 2.A.67.2) family.</text>
</comment>
<evidence type="ECO:0000256" key="7">
    <source>
        <dbReference type="SAM" id="Phobius"/>
    </source>
</evidence>
<evidence type="ECO:0000313" key="8">
    <source>
        <dbReference type="EMBL" id="KAF0898874.1"/>
    </source>
</evidence>
<dbReference type="InterPro" id="IPR045035">
    <property type="entry name" value="YSL-like"/>
</dbReference>
<proteinExistence type="inferred from homology"/>
<evidence type="ECO:0000256" key="6">
    <source>
        <dbReference type="ARBA" id="ARBA00023136"/>
    </source>
</evidence>
<reference evidence="8 9" key="1">
    <citation type="submission" date="2019-11" db="EMBL/GenBank/DDBJ databases">
        <title>Whole genome sequence of Oryza granulata.</title>
        <authorList>
            <person name="Li W."/>
        </authorList>
    </citation>
    <scope>NUCLEOTIDE SEQUENCE [LARGE SCALE GENOMIC DNA]</scope>
    <source>
        <strain evidence="9">cv. Menghai</strain>
        <tissue evidence="8">Leaf</tissue>
    </source>
</reference>
<dbReference type="Pfam" id="PF03169">
    <property type="entry name" value="OPT"/>
    <property type="match status" value="1"/>
</dbReference>
<feature type="transmembrane region" description="Helical" evidence="7">
    <location>
        <begin position="12"/>
        <end position="30"/>
    </location>
</feature>
<dbReference type="Proteomes" id="UP000479710">
    <property type="component" value="Unassembled WGS sequence"/>
</dbReference>
<feature type="transmembrane region" description="Helical" evidence="7">
    <location>
        <begin position="36"/>
        <end position="54"/>
    </location>
</feature>
<keyword evidence="5 7" id="KW-1133">Transmembrane helix</keyword>
<feature type="transmembrane region" description="Helical" evidence="7">
    <location>
        <begin position="61"/>
        <end position="88"/>
    </location>
</feature>
<accession>A0A6G1CGI3</accession>
<evidence type="ECO:0000256" key="5">
    <source>
        <dbReference type="ARBA" id="ARBA00022989"/>
    </source>
</evidence>
<dbReference type="EMBL" id="SPHZ02000009">
    <property type="protein sequence ID" value="KAF0898874.1"/>
    <property type="molecule type" value="Genomic_DNA"/>
</dbReference>
<dbReference type="GO" id="GO:0035673">
    <property type="term" value="F:oligopeptide transmembrane transporter activity"/>
    <property type="evidence" value="ECO:0007669"/>
    <property type="project" value="InterPro"/>
</dbReference>
<keyword evidence="3" id="KW-0813">Transport</keyword>
<comment type="caution">
    <text evidence="8">The sequence shown here is derived from an EMBL/GenBank/DDBJ whole genome shotgun (WGS) entry which is preliminary data.</text>
</comment>
<feature type="transmembrane region" description="Helical" evidence="7">
    <location>
        <begin position="170"/>
        <end position="194"/>
    </location>
</feature>
<keyword evidence="6 7" id="KW-0472">Membrane</keyword>
<feature type="transmembrane region" description="Helical" evidence="7">
    <location>
        <begin position="206"/>
        <end position="231"/>
    </location>
</feature>
<sequence length="260" mass="27218">MSLGQLGYRHVAAAYVAAPLFAFCNAYGVGVTDMNLSATYSKIAMLVFSSWVGIDGGGIVAGLAACGIIVAGTALGCVVNPAIFWVFYKVYNMGSGGGGDDDSAPADVAPYARAYRGIAMLSVGRHGLPEHSLLLCKLFFALALALSAAREAVERRLWRALRYVPSTVGVAVAFFVPPRIPVGMAAGCLALHVWRRHVDAGGARLLSPAVVSGLICGDGIGSLLASMLTLLRARQPICIKFLSRFGNQNLDAFLATQHAS</sequence>
<organism evidence="8 9">
    <name type="scientific">Oryza meyeriana var. granulata</name>
    <dbReference type="NCBI Taxonomy" id="110450"/>
    <lineage>
        <taxon>Eukaryota</taxon>
        <taxon>Viridiplantae</taxon>
        <taxon>Streptophyta</taxon>
        <taxon>Embryophyta</taxon>
        <taxon>Tracheophyta</taxon>
        <taxon>Spermatophyta</taxon>
        <taxon>Magnoliopsida</taxon>
        <taxon>Liliopsida</taxon>
        <taxon>Poales</taxon>
        <taxon>Poaceae</taxon>
        <taxon>BOP clade</taxon>
        <taxon>Oryzoideae</taxon>
        <taxon>Oryzeae</taxon>
        <taxon>Oryzinae</taxon>
        <taxon>Oryza</taxon>
        <taxon>Oryza meyeriana</taxon>
    </lineage>
</organism>
<comment type="subcellular location">
    <subcellularLocation>
        <location evidence="1">Membrane</location>
        <topology evidence="1">Multi-pass membrane protein</topology>
    </subcellularLocation>
</comment>
<evidence type="ECO:0000256" key="2">
    <source>
        <dbReference type="ARBA" id="ARBA00010276"/>
    </source>
</evidence>
<name>A0A6G1CGI3_9ORYZ</name>
<dbReference type="GO" id="GO:0016020">
    <property type="term" value="C:membrane"/>
    <property type="evidence" value="ECO:0007669"/>
    <property type="project" value="UniProtKB-SubCell"/>
</dbReference>
<evidence type="ECO:0000256" key="4">
    <source>
        <dbReference type="ARBA" id="ARBA00022692"/>
    </source>
</evidence>
<dbReference type="PANTHER" id="PTHR31645">
    <property type="entry name" value="OLIGOPEPTIDE TRANSPORTER YGL114W-RELATED"/>
    <property type="match status" value="1"/>
</dbReference>
<dbReference type="OrthoDB" id="627262at2759"/>
<keyword evidence="9" id="KW-1185">Reference proteome</keyword>
<keyword evidence="4 7" id="KW-0812">Transmembrane</keyword>
<evidence type="ECO:0000256" key="1">
    <source>
        <dbReference type="ARBA" id="ARBA00004141"/>
    </source>
</evidence>
<evidence type="ECO:0000256" key="3">
    <source>
        <dbReference type="ARBA" id="ARBA00022448"/>
    </source>
</evidence>
<evidence type="ECO:0000313" key="9">
    <source>
        <dbReference type="Proteomes" id="UP000479710"/>
    </source>
</evidence>
<gene>
    <name evidence="8" type="ORF">E2562_011933</name>
</gene>
<dbReference type="PANTHER" id="PTHR31645:SF48">
    <property type="entry name" value="METAL-NICOTIANAMINE TRANSPORTER YSL17-RELATED"/>
    <property type="match status" value="1"/>
</dbReference>
<protein>
    <submittedName>
        <fullName evidence="8">Uncharacterized protein</fullName>
    </submittedName>
</protein>
<dbReference type="InterPro" id="IPR004813">
    <property type="entry name" value="OPT"/>
</dbReference>